<name>A0A0V0ZI60_9BILA</name>
<comment type="caution">
    <text evidence="1">The sequence shown here is derived from an EMBL/GenBank/DDBJ whole genome shotgun (WGS) entry which is preliminary data.</text>
</comment>
<reference evidence="1 2" key="1">
    <citation type="submission" date="2015-01" db="EMBL/GenBank/DDBJ databases">
        <title>Evolution of Trichinella species and genotypes.</title>
        <authorList>
            <person name="Korhonen P.K."/>
            <person name="Edoardo P."/>
            <person name="Giuseppe L.R."/>
            <person name="Gasser R.B."/>
        </authorList>
    </citation>
    <scope>NUCLEOTIDE SEQUENCE [LARGE SCALE GENOMIC DNA]</scope>
    <source>
        <strain evidence="1">ISS2496</strain>
    </source>
</reference>
<dbReference type="AlphaFoldDB" id="A0A0V0ZI60"/>
<proteinExistence type="predicted"/>
<protein>
    <submittedName>
        <fullName evidence="1">Uncharacterized protein</fullName>
    </submittedName>
</protein>
<organism evidence="1 2">
    <name type="scientific">Trichinella patagoniensis</name>
    <dbReference type="NCBI Taxonomy" id="990121"/>
    <lineage>
        <taxon>Eukaryota</taxon>
        <taxon>Metazoa</taxon>
        <taxon>Ecdysozoa</taxon>
        <taxon>Nematoda</taxon>
        <taxon>Enoplea</taxon>
        <taxon>Dorylaimia</taxon>
        <taxon>Trichinellida</taxon>
        <taxon>Trichinellidae</taxon>
        <taxon>Trichinella</taxon>
    </lineage>
</organism>
<sequence length="63" mass="6991">MKLSERQIDKGKDSVNPMTAWVLTKINGISRSADSWVVNANHKVDLQNAISKNSILAELRGLQ</sequence>
<gene>
    <name evidence="1" type="ORF">T12_9621</name>
</gene>
<evidence type="ECO:0000313" key="2">
    <source>
        <dbReference type="Proteomes" id="UP000054783"/>
    </source>
</evidence>
<dbReference type="Proteomes" id="UP000054783">
    <property type="component" value="Unassembled WGS sequence"/>
</dbReference>
<keyword evidence="2" id="KW-1185">Reference proteome</keyword>
<dbReference type="EMBL" id="JYDQ01000181">
    <property type="protein sequence ID" value="KRY11850.1"/>
    <property type="molecule type" value="Genomic_DNA"/>
</dbReference>
<evidence type="ECO:0000313" key="1">
    <source>
        <dbReference type="EMBL" id="KRY11850.1"/>
    </source>
</evidence>
<accession>A0A0V0ZI60</accession>